<organism evidence="5 6">
    <name type="scientific">Peptoniphilus stercorisuis</name>
    <dbReference type="NCBI Taxonomy" id="1436965"/>
    <lineage>
        <taxon>Bacteria</taxon>
        <taxon>Bacillati</taxon>
        <taxon>Bacillota</taxon>
        <taxon>Tissierellia</taxon>
        <taxon>Tissierellales</taxon>
        <taxon>Peptoniphilaceae</taxon>
        <taxon>Peptoniphilus</taxon>
    </lineage>
</organism>
<dbReference type="PANTHER" id="PTHR10587">
    <property type="entry name" value="GLYCOSYL TRANSFERASE-RELATED"/>
    <property type="match status" value="1"/>
</dbReference>
<evidence type="ECO:0000256" key="3">
    <source>
        <dbReference type="SAM" id="Phobius"/>
    </source>
</evidence>
<protein>
    <submittedName>
        <fullName evidence="5">Peptidoglycan/xylan/chitin deacetylase (PgdA/CDA1 family)</fullName>
    </submittedName>
</protein>
<dbReference type="Gene3D" id="3.20.20.370">
    <property type="entry name" value="Glycoside hydrolase/deacetylase"/>
    <property type="match status" value="1"/>
</dbReference>
<name>A0ABS4KA54_9FIRM</name>
<keyword evidence="3" id="KW-0472">Membrane</keyword>
<keyword evidence="1" id="KW-0479">Metal-binding</keyword>
<comment type="caution">
    <text evidence="5">The sequence shown here is derived from an EMBL/GenBank/DDBJ whole genome shotgun (WGS) entry which is preliminary data.</text>
</comment>
<evidence type="ECO:0000313" key="6">
    <source>
        <dbReference type="Proteomes" id="UP001519306"/>
    </source>
</evidence>
<feature type="transmembrane region" description="Helical" evidence="3">
    <location>
        <begin position="37"/>
        <end position="58"/>
    </location>
</feature>
<dbReference type="EMBL" id="JAGGLJ010000001">
    <property type="protein sequence ID" value="MBP2024652.1"/>
    <property type="molecule type" value="Genomic_DNA"/>
</dbReference>
<sequence>MSQDNKNNNYSREEQIARRKRNKKIMLRKKQMKKRRIMFFVLVIVIITIIVKIFANFISNRNSTKKISYETTLPIWYLEQVFRQNNGKPDHSKINYHTEEEKMLAAFDKATGVEQKLMKGTNHLVSANEYAYDTKEIRSYIRGEKKYNGKDKLVFLTFDDGPNTVITPQILNTLSKNDVHATFFVVGKNIVAENYSVLKKTVMNGNALGIHSFSHDYSGLYPGRKANENKIIEEARIAEGRMKKVFGDDFSCKVWRYPGGHMSWENIHNSDETLRKDGYEWIDWNSLTGDAERKEVRPTNTQEQINYLSKSLHQNLHSDVAVVLMHDAKNKQLTADSLQAVIDYFKENNYKFGILR</sequence>
<dbReference type="Proteomes" id="UP001519306">
    <property type="component" value="Unassembled WGS sequence"/>
</dbReference>
<keyword evidence="6" id="KW-1185">Reference proteome</keyword>
<gene>
    <name evidence="5" type="ORF">J2Z71_000167</name>
</gene>
<dbReference type="InterPro" id="IPR002509">
    <property type="entry name" value="NODB_dom"/>
</dbReference>
<keyword evidence="2" id="KW-0378">Hydrolase</keyword>
<evidence type="ECO:0000256" key="2">
    <source>
        <dbReference type="ARBA" id="ARBA00022801"/>
    </source>
</evidence>
<dbReference type="SUPFAM" id="SSF88713">
    <property type="entry name" value="Glycoside hydrolase/deacetylase"/>
    <property type="match status" value="1"/>
</dbReference>
<dbReference type="Pfam" id="PF01522">
    <property type="entry name" value="Polysacc_deac_1"/>
    <property type="match status" value="1"/>
</dbReference>
<proteinExistence type="predicted"/>
<keyword evidence="3" id="KW-1133">Transmembrane helix</keyword>
<feature type="domain" description="NodB homology" evidence="4">
    <location>
        <begin position="152"/>
        <end position="353"/>
    </location>
</feature>
<dbReference type="PROSITE" id="PS51677">
    <property type="entry name" value="NODB"/>
    <property type="match status" value="1"/>
</dbReference>
<keyword evidence="3" id="KW-0812">Transmembrane</keyword>
<dbReference type="PANTHER" id="PTHR10587:SF133">
    <property type="entry name" value="CHITIN DEACETYLASE 1-RELATED"/>
    <property type="match status" value="1"/>
</dbReference>
<dbReference type="InterPro" id="IPR050248">
    <property type="entry name" value="Polysacc_deacetylase_ArnD"/>
</dbReference>
<evidence type="ECO:0000259" key="4">
    <source>
        <dbReference type="PROSITE" id="PS51677"/>
    </source>
</evidence>
<evidence type="ECO:0000256" key="1">
    <source>
        <dbReference type="ARBA" id="ARBA00022723"/>
    </source>
</evidence>
<accession>A0ABS4KA54</accession>
<dbReference type="InterPro" id="IPR011330">
    <property type="entry name" value="Glyco_hydro/deAcase_b/a-brl"/>
</dbReference>
<evidence type="ECO:0000313" key="5">
    <source>
        <dbReference type="EMBL" id="MBP2024652.1"/>
    </source>
</evidence>
<dbReference type="RefSeq" id="WP_210059954.1">
    <property type="nucleotide sequence ID" value="NZ_JAGGLJ010000001.1"/>
</dbReference>
<reference evidence="5 6" key="1">
    <citation type="submission" date="2021-03" db="EMBL/GenBank/DDBJ databases">
        <title>Genomic Encyclopedia of Type Strains, Phase IV (KMG-IV): sequencing the most valuable type-strain genomes for metagenomic binning, comparative biology and taxonomic classification.</title>
        <authorList>
            <person name="Goeker M."/>
        </authorList>
    </citation>
    <scope>NUCLEOTIDE SEQUENCE [LARGE SCALE GENOMIC DNA]</scope>
    <source>
        <strain evidence="5 6">DSM 27563</strain>
    </source>
</reference>